<keyword evidence="2" id="KW-0732">Signal</keyword>
<dbReference type="NCBIfam" id="TIGR04383">
    <property type="entry name" value="acidic_w_LPXTA"/>
    <property type="match status" value="1"/>
</dbReference>
<feature type="chain" id="PRO_5046615071" evidence="2">
    <location>
        <begin position="36"/>
        <end position="322"/>
    </location>
</feature>
<gene>
    <name evidence="3" type="ORF">GS3922_00290</name>
</gene>
<feature type="transmembrane region" description="Helical" evidence="1">
    <location>
        <begin position="296"/>
        <end position="314"/>
    </location>
</feature>
<accession>A0ABN4NCP7</accession>
<dbReference type="EMBL" id="CP014342">
    <property type="protein sequence ID" value="AMX82263.1"/>
    <property type="molecule type" value="Genomic_DNA"/>
</dbReference>
<organism evidence="3 4">
    <name type="scientific">Geobacillus subterraneus</name>
    <dbReference type="NCBI Taxonomy" id="129338"/>
    <lineage>
        <taxon>Bacteria</taxon>
        <taxon>Bacillati</taxon>
        <taxon>Bacillota</taxon>
        <taxon>Bacilli</taxon>
        <taxon>Bacillales</taxon>
        <taxon>Anoxybacillaceae</taxon>
        <taxon>Geobacillus</taxon>
    </lineage>
</organism>
<evidence type="ECO:0000313" key="4">
    <source>
        <dbReference type="Proteomes" id="UP000076226"/>
    </source>
</evidence>
<evidence type="ECO:0000256" key="1">
    <source>
        <dbReference type="SAM" id="Phobius"/>
    </source>
</evidence>
<protein>
    <submittedName>
        <fullName evidence="3">Peptidase</fullName>
    </submittedName>
</protein>
<keyword evidence="1" id="KW-0812">Transmembrane</keyword>
<sequence>MYGNGNGKEETMVKKWVIVAASLVTLALSPAGATAAINRAELEQYAESVGWTVSNLLTYLDRYGLTVADFRSMEELQRWLGTPLTDERLHAVLRRHGLTVEELDALLGQFGETVQDYTFVEDLDRAIRFYSKHNAAMQQMNDLLGALGMTEKEVRELTRHIASLGDPQLPRQLAALSGRLRPFEETEGPWTNEARRELRAIWDEALALLQLEAKLYVDGRETGWSEAAAAAAAEPIVVKLYNRQGEEIADIAVTREMLTSGYIVRAGEKGIDAGLLALEMKGMMYGEKLPDTASPYAAHALAGLLLASAGFFLYRRVGRLNG</sequence>
<evidence type="ECO:0000313" key="3">
    <source>
        <dbReference type="EMBL" id="AMX82263.1"/>
    </source>
</evidence>
<feature type="signal peptide" evidence="2">
    <location>
        <begin position="1"/>
        <end position="35"/>
    </location>
</feature>
<reference evidence="3 4" key="1">
    <citation type="submission" date="2016-02" db="EMBL/GenBank/DDBJ databases">
        <title>Complete genome sequence of Geobacillus subterraneus KCTC 3922T.</title>
        <authorList>
            <person name="Lee D.-W."/>
            <person name="Lee Y.-J."/>
            <person name="Lee S.-J."/>
            <person name="Park G.-S."/>
            <person name="Lee S.-J."/>
            <person name="Shin J.-H."/>
        </authorList>
    </citation>
    <scope>NUCLEOTIDE SEQUENCE [LARGE SCALE GENOMIC DNA]</scope>
    <source>
        <strain evidence="3 4">KCTC 3922</strain>
    </source>
</reference>
<proteinExistence type="predicted"/>
<dbReference type="Proteomes" id="UP000076226">
    <property type="component" value="Chromosome"/>
</dbReference>
<keyword evidence="4" id="KW-1185">Reference proteome</keyword>
<dbReference type="InterPro" id="IPR030832">
    <property type="entry name" value="Acidic_LPXTA"/>
</dbReference>
<name>A0ABN4NCP7_9BACL</name>
<keyword evidence="1" id="KW-1133">Transmembrane helix</keyword>
<evidence type="ECO:0000256" key="2">
    <source>
        <dbReference type="SAM" id="SignalP"/>
    </source>
</evidence>
<keyword evidence="1" id="KW-0472">Membrane</keyword>